<feature type="transmembrane region" description="Helical" evidence="8">
    <location>
        <begin position="161"/>
        <end position="182"/>
    </location>
</feature>
<dbReference type="PANTHER" id="PTHR17068">
    <property type="entry name" value="MYELOID-ASSOCIATED DIFFERENTIATION MARKER MYADM FAMILY MEMBER"/>
    <property type="match status" value="1"/>
</dbReference>
<gene>
    <name evidence="10" type="ORF">MG293_014756</name>
</gene>
<feature type="transmembrane region" description="Helical" evidence="8">
    <location>
        <begin position="61"/>
        <end position="81"/>
    </location>
</feature>
<feature type="domain" description="MARVEL" evidence="9">
    <location>
        <begin position="160"/>
        <end position="309"/>
    </location>
</feature>
<feature type="transmembrane region" description="Helical" evidence="8">
    <location>
        <begin position="129"/>
        <end position="149"/>
    </location>
</feature>
<feature type="transmembrane region" description="Helical" evidence="8">
    <location>
        <begin position="354"/>
        <end position="378"/>
    </location>
</feature>
<dbReference type="InterPro" id="IPR008253">
    <property type="entry name" value="Marvel"/>
</dbReference>
<accession>A0AAD4U0N2</accession>
<evidence type="ECO:0000256" key="1">
    <source>
        <dbReference type="ARBA" id="ARBA00004141"/>
    </source>
</evidence>
<dbReference type="AlphaFoldDB" id="A0AAD4U0N2"/>
<evidence type="ECO:0000256" key="7">
    <source>
        <dbReference type="PROSITE-ProRule" id="PRU00581"/>
    </source>
</evidence>
<feature type="domain" description="MARVEL" evidence="9">
    <location>
        <begin position="23"/>
        <end position="155"/>
    </location>
</feature>
<dbReference type="PROSITE" id="PS51225">
    <property type="entry name" value="MARVEL"/>
    <property type="match status" value="2"/>
</dbReference>
<evidence type="ECO:0000256" key="3">
    <source>
        <dbReference type="ARBA" id="ARBA00022737"/>
    </source>
</evidence>
<comment type="caution">
    <text evidence="10">The sequence shown here is derived from an EMBL/GenBank/DDBJ whole genome shotgun (WGS) entry which is preliminary data.</text>
</comment>
<evidence type="ECO:0000256" key="8">
    <source>
        <dbReference type="SAM" id="Phobius"/>
    </source>
</evidence>
<feature type="transmembrane region" description="Helical" evidence="8">
    <location>
        <begin position="194"/>
        <end position="215"/>
    </location>
</feature>
<keyword evidence="2 7" id="KW-0812">Transmembrane</keyword>
<evidence type="ECO:0000313" key="10">
    <source>
        <dbReference type="EMBL" id="KAI4535530.1"/>
    </source>
</evidence>
<reference evidence="10" key="1">
    <citation type="submission" date="2022-03" db="EMBL/GenBank/DDBJ databases">
        <title>Genomic analyses of argali, domestic sheep and their hybrids provide insights into chromosomal evolution, heterosis and genetic basis of agronomic traits.</title>
        <authorList>
            <person name="Li M."/>
        </authorList>
    </citation>
    <scope>NUCLEOTIDE SEQUENCE</scope>
    <source>
        <strain evidence="10">CAU-MHL-2022a</strain>
        <tissue evidence="10">Skin</tissue>
    </source>
</reference>
<name>A0AAD4U0N2_OVIAM</name>
<dbReference type="GO" id="GO:0005911">
    <property type="term" value="C:cell-cell junction"/>
    <property type="evidence" value="ECO:0007669"/>
    <property type="project" value="TreeGrafter"/>
</dbReference>
<dbReference type="GO" id="GO:0005886">
    <property type="term" value="C:plasma membrane"/>
    <property type="evidence" value="ECO:0007669"/>
    <property type="project" value="TreeGrafter"/>
</dbReference>
<keyword evidence="5 7" id="KW-0472">Membrane</keyword>
<proteinExistence type="inferred from homology"/>
<evidence type="ECO:0000259" key="9">
    <source>
        <dbReference type="PROSITE" id="PS51225"/>
    </source>
</evidence>
<evidence type="ECO:0000256" key="6">
    <source>
        <dbReference type="ARBA" id="ARBA00034721"/>
    </source>
</evidence>
<evidence type="ECO:0000256" key="2">
    <source>
        <dbReference type="ARBA" id="ARBA00022692"/>
    </source>
</evidence>
<comment type="subcellular location">
    <subcellularLocation>
        <location evidence="1">Membrane</location>
        <topology evidence="1">Multi-pass membrane protein</topology>
    </subcellularLocation>
</comment>
<evidence type="ECO:0000256" key="5">
    <source>
        <dbReference type="ARBA" id="ARBA00023136"/>
    </source>
</evidence>
<sequence>MQLFWVKLPTKVSGPSQKSLGSLTIVMGYFLRLLQLLSTCVAFSLVAGVSTLQAAAGSWSIFVWCFCFVVTLIILIVELCGLQSRLHLSWDGFLITCASCATFLCLSGSIVFATACIQLLPHSPFGDHAIAVTAFSSLASVAYATEVVWTCAQSGEFSCSVLTLPGLLHRLEIFVACVIFAFISSPHLYVHQPALEWCVAVYSICFLLSAVTLLLNWYNWDNRLPVLLVHLGLTLLSALLYASAVVLWPLYQFNGEFGGQPQRSSDVSCRDKLTSYICTWDQRLAVAVLTAVNLLIYVVDVVDLARCFFYQLLRLCTRPPDSLLFLEAAHQSPRPGKSSLSPSLDLHPAVHHTALVWCVAVYSICFILGAVVLLLKLSGRECRRCIPYPIFQLVLTLFSILLYISTVILWPLYQFNEEFRGQSQRSSVVSCSRELAYDMCL</sequence>
<dbReference type="InterPro" id="IPR047123">
    <property type="entry name" value="MYADM-like"/>
</dbReference>
<feature type="transmembrane region" description="Helical" evidence="8">
    <location>
        <begin position="227"/>
        <end position="251"/>
    </location>
</feature>
<evidence type="ECO:0000313" key="11">
    <source>
        <dbReference type="Proteomes" id="UP001214576"/>
    </source>
</evidence>
<dbReference type="EMBL" id="JAKZEL010000018">
    <property type="protein sequence ID" value="KAI4535530.1"/>
    <property type="molecule type" value="Genomic_DNA"/>
</dbReference>
<feature type="transmembrane region" description="Helical" evidence="8">
    <location>
        <begin position="390"/>
        <end position="413"/>
    </location>
</feature>
<feature type="transmembrane region" description="Helical" evidence="8">
    <location>
        <begin position="93"/>
        <end position="117"/>
    </location>
</feature>
<dbReference type="Pfam" id="PF01284">
    <property type="entry name" value="MARVEL"/>
    <property type="match status" value="2"/>
</dbReference>
<comment type="similarity">
    <text evidence="6">Belongs to the MAL family.</text>
</comment>
<keyword evidence="4 8" id="KW-1133">Transmembrane helix</keyword>
<evidence type="ECO:0000256" key="4">
    <source>
        <dbReference type="ARBA" id="ARBA00022989"/>
    </source>
</evidence>
<organism evidence="10 11">
    <name type="scientific">Ovis ammon polii</name>
    <dbReference type="NCBI Taxonomy" id="230172"/>
    <lineage>
        <taxon>Eukaryota</taxon>
        <taxon>Metazoa</taxon>
        <taxon>Chordata</taxon>
        <taxon>Craniata</taxon>
        <taxon>Vertebrata</taxon>
        <taxon>Euteleostomi</taxon>
        <taxon>Mammalia</taxon>
        <taxon>Eutheria</taxon>
        <taxon>Laurasiatheria</taxon>
        <taxon>Artiodactyla</taxon>
        <taxon>Ruminantia</taxon>
        <taxon>Pecora</taxon>
        <taxon>Bovidae</taxon>
        <taxon>Caprinae</taxon>
        <taxon>Ovis</taxon>
    </lineage>
</organism>
<keyword evidence="11" id="KW-1185">Reference proteome</keyword>
<dbReference type="Proteomes" id="UP001214576">
    <property type="component" value="Unassembled WGS sequence"/>
</dbReference>
<feature type="transmembrane region" description="Helical" evidence="8">
    <location>
        <begin position="20"/>
        <end position="49"/>
    </location>
</feature>
<dbReference type="PANTHER" id="PTHR17068:SF16">
    <property type="entry name" value="MARVEL DOMAIN-CONTAINING PROTEIN"/>
    <property type="match status" value="1"/>
</dbReference>
<protein>
    <recommendedName>
        <fullName evidence="9">MARVEL domain-containing protein</fullName>
    </recommendedName>
</protein>
<keyword evidence="3" id="KW-0677">Repeat</keyword>